<evidence type="ECO:0000313" key="3">
    <source>
        <dbReference type="EMBL" id="GAB0058299.1"/>
    </source>
</evidence>
<dbReference type="SMART" id="SM00954">
    <property type="entry name" value="RelA_SpoT"/>
    <property type="match status" value="1"/>
</dbReference>
<name>A0ABQ0CBN4_9PROT</name>
<dbReference type="Proteomes" id="UP001628193">
    <property type="component" value="Unassembled WGS sequence"/>
</dbReference>
<dbReference type="InterPro" id="IPR007685">
    <property type="entry name" value="RelA_SpoT"/>
</dbReference>
<dbReference type="EMBL" id="BAAFGK010000004">
    <property type="protein sequence ID" value="GAB0058299.1"/>
    <property type="molecule type" value="Genomic_DNA"/>
</dbReference>
<reference evidence="3 4" key="1">
    <citation type="submission" date="2024-05" db="EMBL/GenBank/DDBJ databases">
        <authorList>
            <consortium name="Candidatus Magnetaquicoccaceae bacterium FCR-1 genome sequencing consortium"/>
            <person name="Shimoshige H."/>
            <person name="Shimamura S."/>
            <person name="Taoka A."/>
            <person name="Kobayashi H."/>
            <person name="Maekawa T."/>
        </authorList>
    </citation>
    <scope>NUCLEOTIDE SEQUENCE [LARGE SCALE GENOMIC DNA]</scope>
    <source>
        <strain evidence="3 4">FCR-1</strain>
    </source>
</reference>
<dbReference type="PANTHER" id="PTHR41773:SF1">
    <property type="entry name" value="RELA_SPOT DOMAIN-CONTAINING PROTEIN"/>
    <property type="match status" value="1"/>
</dbReference>
<evidence type="ECO:0000313" key="4">
    <source>
        <dbReference type="Proteomes" id="UP001628193"/>
    </source>
</evidence>
<dbReference type="Pfam" id="PF04607">
    <property type="entry name" value="RelA_SpoT"/>
    <property type="match status" value="1"/>
</dbReference>
<dbReference type="PANTHER" id="PTHR41773">
    <property type="entry name" value="GTP PYROPHOSPHATASE-RELATED"/>
    <property type="match status" value="1"/>
</dbReference>
<protein>
    <recommendedName>
        <fullName evidence="2">RelA/SpoT domain-containing protein</fullName>
    </recommendedName>
</protein>
<dbReference type="RefSeq" id="WP_420905977.1">
    <property type="nucleotide sequence ID" value="NZ_BAAFGK010000004.1"/>
</dbReference>
<gene>
    <name evidence="3" type="ORF">SIID45300_02646</name>
</gene>
<dbReference type="Gene3D" id="3.30.460.10">
    <property type="entry name" value="Beta Polymerase, domain 2"/>
    <property type="match status" value="1"/>
</dbReference>
<keyword evidence="4" id="KW-1185">Reference proteome</keyword>
<evidence type="ECO:0000256" key="1">
    <source>
        <dbReference type="SAM" id="MobiDB-lite"/>
    </source>
</evidence>
<dbReference type="InterPro" id="IPR043519">
    <property type="entry name" value="NT_sf"/>
</dbReference>
<sequence>MKPLDTVMIDKILIQYDQQKKNYQDFLERTLTLIKEFIVPDGPKIHSIVGRIKEKESLVEKLNHPKSPYATLNDVPDIAGIRIITYFEEEVQVISEIIRREFNVFTSPEHPKSQTVDPNRFGYTSTNLQVGLLDNRLELIEYRRFRGFLVELQIRSVLQHAWLEINKHLGFQTREHCPPARQREYARVTALFELADLELNQIKPHAWKPPKQARAPELEPGDPLPPLPELPFDPPPPLEEDLQSSGKPPVAGKPALLERAVPSTRIGEAEMERFVLDNRLINAYDRKIADHYDTRLIFKSPSIAVLTEACLLVDIPSIAVAGEMIRHHEKFIRPVARVLFGDPASNKYEHISRGVTLLMVCTALAAKTGQTNAVFQFITRNHFENDPTITGLSSDLIDRVQEVLES</sequence>
<comment type="caution">
    <text evidence="3">The sequence shown here is derived from an EMBL/GenBank/DDBJ whole genome shotgun (WGS) entry which is preliminary data.</text>
</comment>
<evidence type="ECO:0000259" key="2">
    <source>
        <dbReference type="SMART" id="SM00954"/>
    </source>
</evidence>
<feature type="domain" description="RelA/SpoT" evidence="2">
    <location>
        <begin position="50"/>
        <end position="177"/>
    </location>
</feature>
<proteinExistence type="predicted"/>
<reference evidence="3 4" key="2">
    <citation type="submission" date="2024-09" db="EMBL/GenBank/DDBJ databases">
        <title>Draft genome sequence of Candidatus Magnetaquicoccaceae bacterium FCR-1.</title>
        <authorList>
            <person name="Shimoshige H."/>
            <person name="Shimamura S."/>
            <person name="Taoka A."/>
            <person name="Kobayashi H."/>
            <person name="Maekawa T."/>
        </authorList>
    </citation>
    <scope>NUCLEOTIDE SEQUENCE [LARGE SCALE GENOMIC DNA]</scope>
    <source>
        <strain evidence="3 4">FCR-1</strain>
    </source>
</reference>
<dbReference type="SUPFAM" id="SSF81301">
    <property type="entry name" value="Nucleotidyltransferase"/>
    <property type="match status" value="1"/>
</dbReference>
<accession>A0ABQ0CBN4</accession>
<feature type="region of interest" description="Disordered" evidence="1">
    <location>
        <begin position="205"/>
        <end position="254"/>
    </location>
</feature>
<organism evidence="3 4">
    <name type="scientific">Candidatus Magnetaquiglobus chichijimensis</name>
    <dbReference type="NCBI Taxonomy" id="3141448"/>
    <lineage>
        <taxon>Bacteria</taxon>
        <taxon>Pseudomonadati</taxon>
        <taxon>Pseudomonadota</taxon>
        <taxon>Magnetococcia</taxon>
        <taxon>Magnetococcales</taxon>
        <taxon>Candidatus Magnetaquicoccaceae</taxon>
        <taxon>Candidatus Magnetaquiglobus</taxon>
    </lineage>
</organism>
<feature type="compositionally biased region" description="Pro residues" evidence="1">
    <location>
        <begin position="222"/>
        <end position="237"/>
    </location>
</feature>
<dbReference type="CDD" id="cd05399">
    <property type="entry name" value="NT_Rel-Spo_like"/>
    <property type="match status" value="1"/>
</dbReference>